<evidence type="ECO:0000256" key="5">
    <source>
        <dbReference type="ARBA" id="ARBA00022552"/>
    </source>
</evidence>
<dbReference type="PIRSF" id="PIRSF015601">
    <property type="entry name" value="MTase_slr0722"/>
    <property type="match status" value="1"/>
</dbReference>
<evidence type="ECO:0000256" key="9">
    <source>
        <dbReference type="ARBA" id="ARBA00025699"/>
    </source>
</evidence>
<dbReference type="AlphaFoldDB" id="A0A381PSN5"/>
<comment type="similarity">
    <text evidence="2">Belongs to the RNA methyltransferase RsmE family.</text>
</comment>
<dbReference type="GO" id="GO:0070475">
    <property type="term" value="P:rRNA base methylation"/>
    <property type="evidence" value="ECO:0007669"/>
    <property type="project" value="TreeGrafter"/>
</dbReference>
<evidence type="ECO:0000256" key="4">
    <source>
        <dbReference type="ARBA" id="ARBA00022490"/>
    </source>
</evidence>
<comment type="subcellular location">
    <subcellularLocation>
        <location evidence="1">Cytoplasm</location>
    </subcellularLocation>
</comment>
<organism evidence="12">
    <name type="scientific">marine metagenome</name>
    <dbReference type="NCBI Taxonomy" id="408172"/>
    <lineage>
        <taxon>unclassified sequences</taxon>
        <taxon>metagenomes</taxon>
        <taxon>ecological metagenomes</taxon>
    </lineage>
</organism>
<gene>
    <name evidence="12" type="ORF">METZ01_LOCUS22518</name>
</gene>
<feature type="domain" description="Ribosomal RNA small subunit methyltransferase E methyltransferase" evidence="11">
    <location>
        <begin position="45"/>
        <end position="203"/>
    </location>
</feature>
<evidence type="ECO:0000313" key="12">
    <source>
        <dbReference type="EMBL" id="SUZ69664.1"/>
    </source>
</evidence>
<keyword evidence="7" id="KW-0808">Transferase</keyword>
<dbReference type="NCBIfam" id="TIGR00046">
    <property type="entry name" value="RsmE family RNA methyltransferase"/>
    <property type="match status" value="1"/>
</dbReference>
<dbReference type="Gene3D" id="3.40.1280.10">
    <property type="match status" value="1"/>
</dbReference>
<evidence type="ECO:0000256" key="1">
    <source>
        <dbReference type="ARBA" id="ARBA00004496"/>
    </source>
</evidence>
<keyword evidence="5" id="KW-0698">rRNA processing</keyword>
<keyword evidence="8" id="KW-0949">S-adenosyl-L-methionine</keyword>
<dbReference type="GO" id="GO:0005737">
    <property type="term" value="C:cytoplasm"/>
    <property type="evidence" value="ECO:0007669"/>
    <property type="project" value="UniProtKB-SubCell"/>
</dbReference>
<accession>A0A381PSN5</accession>
<dbReference type="Pfam" id="PF04452">
    <property type="entry name" value="Methyltrans_RNA"/>
    <property type="match status" value="1"/>
</dbReference>
<dbReference type="SUPFAM" id="SSF75217">
    <property type="entry name" value="alpha/beta knot"/>
    <property type="match status" value="1"/>
</dbReference>
<evidence type="ECO:0000256" key="7">
    <source>
        <dbReference type="ARBA" id="ARBA00022679"/>
    </source>
</evidence>
<dbReference type="InterPro" id="IPR006700">
    <property type="entry name" value="RsmE"/>
</dbReference>
<comment type="function">
    <text evidence="9">Specifically methylates the N3 position of the uracil ring of uridine 1498 (m3U1498) in 16S rRNA. Acts on the fully assembled 30S ribosomal subunit.</text>
</comment>
<comment type="catalytic activity">
    <reaction evidence="10">
        <text>uridine(1498) in 16S rRNA + S-adenosyl-L-methionine = N(3)-methyluridine(1498) in 16S rRNA + S-adenosyl-L-homocysteine + H(+)</text>
        <dbReference type="Rhea" id="RHEA:42920"/>
        <dbReference type="Rhea" id="RHEA-COMP:10283"/>
        <dbReference type="Rhea" id="RHEA-COMP:10284"/>
        <dbReference type="ChEBI" id="CHEBI:15378"/>
        <dbReference type="ChEBI" id="CHEBI:57856"/>
        <dbReference type="ChEBI" id="CHEBI:59789"/>
        <dbReference type="ChEBI" id="CHEBI:65315"/>
        <dbReference type="ChEBI" id="CHEBI:74502"/>
        <dbReference type="EC" id="2.1.1.193"/>
    </reaction>
</comment>
<dbReference type="InterPro" id="IPR046886">
    <property type="entry name" value="RsmE_MTase_dom"/>
</dbReference>
<dbReference type="EC" id="2.1.1.193" evidence="3"/>
<evidence type="ECO:0000256" key="2">
    <source>
        <dbReference type="ARBA" id="ARBA00005528"/>
    </source>
</evidence>
<name>A0A381PSN5_9ZZZZ</name>
<keyword evidence="6" id="KW-0489">Methyltransferase</keyword>
<dbReference type="GO" id="GO:0070042">
    <property type="term" value="F:rRNA (uridine-N3-)-methyltransferase activity"/>
    <property type="evidence" value="ECO:0007669"/>
    <property type="project" value="TreeGrafter"/>
</dbReference>
<evidence type="ECO:0000256" key="6">
    <source>
        <dbReference type="ARBA" id="ARBA00022603"/>
    </source>
</evidence>
<proteinExistence type="inferred from homology"/>
<dbReference type="EMBL" id="UINC01001068">
    <property type="protein sequence ID" value="SUZ69664.1"/>
    <property type="molecule type" value="Genomic_DNA"/>
</dbReference>
<reference evidence="12" key="1">
    <citation type="submission" date="2018-05" db="EMBL/GenBank/DDBJ databases">
        <authorList>
            <person name="Lanie J.A."/>
            <person name="Ng W.-L."/>
            <person name="Kazmierczak K.M."/>
            <person name="Andrzejewski T.M."/>
            <person name="Davidsen T.M."/>
            <person name="Wayne K.J."/>
            <person name="Tettelin H."/>
            <person name="Glass J.I."/>
            <person name="Rusch D."/>
            <person name="Podicherti R."/>
            <person name="Tsui H.-C.T."/>
            <person name="Winkler M.E."/>
        </authorList>
    </citation>
    <scope>NUCLEOTIDE SEQUENCE</scope>
</reference>
<evidence type="ECO:0000256" key="10">
    <source>
        <dbReference type="ARBA" id="ARBA00047944"/>
    </source>
</evidence>
<keyword evidence="4" id="KW-0963">Cytoplasm</keyword>
<sequence>MRLRVNSKIWLTDGDGTSYLGFIDSFDNRIVSGQILESYKNKNELNHYIHLGLPIIKNSRIKIAVEKSVECGVKEITPLSLDRSVKSNLSIKRLNSICQSAGKQSMRSVFPKLNPVSSLPDWYNSDAINIVCLIESDKNLSDFKNEIFKANNKKKKIFILVGPEGDFSDEEKEFIYDRKFLKVNLGNTILRTETSIISILSVLNELMTRYE</sequence>
<protein>
    <recommendedName>
        <fullName evidence="3">16S rRNA (uracil(1498)-N(3))-methyltransferase</fullName>
        <ecNumber evidence="3">2.1.1.193</ecNumber>
    </recommendedName>
</protein>
<dbReference type="CDD" id="cd18084">
    <property type="entry name" value="RsmE-like"/>
    <property type="match status" value="1"/>
</dbReference>
<dbReference type="PANTHER" id="PTHR30027">
    <property type="entry name" value="RIBOSOMAL RNA SMALL SUBUNIT METHYLTRANSFERASE E"/>
    <property type="match status" value="1"/>
</dbReference>
<evidence type="ECO:0000256" key="8">
    <source>
        <dbReference type="ARBA" id="ARBA00022691"/>
    </source>
</evidence>
<evidence type="ECO:0000259" key="11">
    <source>
        <dbReference type="Pfam" id="PF04452"/>
    </source>
</evidence>
<dbReference type="InterPro" id="IPR029028">
    <property type="entry name" value="Alpha/beta_knot_MTases"/>
</dbReference>
<evidence type="ECO:0000256" key="3">
    <source>
        <dbReference type="ARBA" id="ARBA00012328"/>
    </source>
</evidence>
<dbReference type="PANTHER" id="PTHR30027:SF3">
    <property type="entry name" value="16S RRNA (URACIL(1498)-N(3))-METHYLTRANSFERASE"/>
    <property type="match status" value="1"/>
</dbReference>
<dbReference type="InterPro" id="IPR029026">
    <property type="entry name" value="tRNA_m1G_MTases_N"/>
</dbReference>